<dbReference type="Proteomes" id="UP001340816">
    <property type="component" value="Chromosome"/>
</dbReference>
<sequence length="457" mass="46676">MKRQLRTTTALAAVLAAGVAPLTLTAPASAAAAKYADDFNGDGYRDYAVYSGGDSKGGGVEVTFGTANGPGTRTQFVDQASSGVPGADEADDQFGEVRTAADFDKDGYGDLAVAATGEDVDGRKDQGAVTILWGGPNGLSGGTTVPDKAPRDSYNRMGSDLATGDFNGDGKTDLALVNDSKTYVYRGSINRSGVHGSVTTLDKTTSFYSTALIAGKVNGDGKTDLVVIGDVVTDSYIASDAWFVKGGSTLTSGKTLRLESLSGNGGSTDRGGDGVIADFDKDGYGDIAVGTSVYSKAKGRVSVWYGSSSGPSTSTRITQATSGVAGSPETYDEFGWSVSAGDANGDGYKDLAVGVIGEAINGKEYAGGVHVLYGRASGLSGTRSQWFARNSAGVPGALEEGEHFGYAVRLRDTNADGRADLYVRGSVNTLRLPGSPTGVTTTGAASAEEKLIEGTLQ</sequence>
<evidence type="ECO:0000256" key="2">
    <source>
        <dbReference type="ARBA" id="ARBA00022737"/>
    </source>
</evidence>
<name>A0ABZ1HDS8_STRPH</name>
<dbReference type="SMART" id="SM00191">
    <property type="entry name" value="Int_alpha"/>
    <property type="match status" value="4"/>
</dbReference>
<dbReference type="EMBL" id="CP109135">
    <property type="protein sequence ID" value="WSD16755.1"/>
    <property type="molecule type" value="Genomic_DNA"/>
</dbReference>
<dbReference type="Pfam" id="PF01839">
    <property type="entry name" value="FG-GAP"/>
    <property type="match status" value="2"/>
</dbReference>
<dbReference type="Pfam" id="PF13517">
    <property type="entry name" value="FG-GAP_3"/>
    <property type="match status" value="1"/>
</dbReference>
<reference evidence="6 7" key="1">
    <citation type="submission" date="2022-10" db="EMBL/GenBank/DDBJ databases">
        <title>The complete genomes of actinobacterial strains from the NBC collection.</title>
        <authorList>
            <person name="Joergensen T.S."/>
            <person name="Alvarez Arevalo M."/>
            <person name="Sterndorff E.B."/>
            <person name="Faurdal D."/>
            <person name="Vuksanovic O."/>
            <person name="Mourched A.-S."/>
            <person name="Charusanti P."/>
            <person name="Shaw S."/>
            <person name="Blin K."/>
            <person name="Weber T."/>
        </authorList>
    </citation>
    <scope>NUCLEOTIDE SEQUENCE [LARGE SCALE GENOMIC DNA]</scope>
    <source>
        <strain evidence="6 7">NBC 01752</strain>
    </source>
</reference>
<protein>
    <submittedName>
        <fullName evidence="6">FG-GAP and VCBS repeat-containing protein</fullName>
    </submittedName>
</protein>
<keyword evidence="2" id="KW-0677">Repeat</keyword>
<gene>
    <name evidence="6" type="ORF">OHB35_27850</name>
</gene>
<evidence type="ECO:0000313" key="6">
    <source>
        <dbReference type="EMBL" id="WSD16755.1"/>
    </source>
</evidence>
<evidence type="ECO:0000313" key="7">
    <source>
        <dbReference type="Proteomes" id="UP001340816"/>
    </source>
</evidence>
<dbReference type="InterPro" id="IPR013517">
    <property type="entry name" value="FG-GAP"/>
</dbReference>
<keyword evidence="1 5" id="KW-0732">Signal</keyword>
<keyword evidence="3" id="KW-0378">Hydrolase</keyword>
<accession>A0ABZ1HDS8</accession>
<evidence type="ECO:0000256" key="4">
    <source>
        <dbReference type="ARBA" id="ARBA00023180"/>
    </source>
</evidence>
<dbReference type="InterPro" id="IPR028994">
    <property type="entry name" value="Integrin_alpha_N"/>
</dbReference>
<dbReference type="RefSeq" id="WP_326760247.1">
    <property type="nucleotide sequence ID" value="NZ_CP108011.1"/>
</dbReference>
<evidence type="ECO:0000256" key="5">
    <source>
        <dbReference type="SAM" id="SignalP"/>
    </source>
</evidence>
<dbReference type="PANTHER" id="PTHR23221">
    <property type="entry name" value="GLYCOSYLPHOSPHATIDYLINOSITOL PHOSPHOLIPASE D"/>
    <property type="match status" value="1"/>
</dbReference>
<feature type="signal peptide" evidence="5">
    <location>
        <begin position="1"/>
        <end position="30"/>
    </location>
</feature>
<evidence type="ECO:0000256" key="3">
    <source>
        <dbReference type="ARBA" id="ARBA00022801"/>
    </source>
</evidence>
<dbReference type="SUPFAM" id="SSF69318">
    <property type="entry name" value="Integrin alpha N-terminal domain"/>
    <property type="match status" value="1"/>
</dbReference>
<keyword evidence="7" id="KW-1185">Reference proteome</keyword>
<feature type="chain" id="PRO_5046370511" evidence="5">
    <location>
        <begin position="31"/>
        <end position="457"/>
    </location>
</feature>
<dbReference type="InterPro" id="IPR013519">
    <property type="entry name" value="Int_alpha_beta-p"/>
</dbReference>
<keyword evidence="4" id="KW-0325">Glycoprotein</keyword>
<proteinExistence type="predicted"/>
<dbReference type="PRINTS" id="PR01185">
    <property type="entry name" value="INTEGRINA"/>
</dbReference>
<dbReference type="PROSITE" id="PS51470">
    <property type="entry name" value="FG_GAP"/>
    <property type="match status" value="1"/>
</dbReference>
<evidence type="ECO:0000256" key="1">
    <source>
        <dbReference type="ARBA" id="ARBA00022729"/>
    </source>
</evidence>
<dbReference type="Gene3D" id="2.130.10.130">
    <property type="entry name" value="Integrin alpha, N-terminal"/>
    <property type="match status" value="3"/>
</dbReference>
<dbReference type="InterPro" id="IPR000413">
    <property type="entry name" value="Integrin_alpha"/>
</dbReference>
<organism evidence="6 7">
    <name type="scientific">Streptomyces phaeochromogenes</name>
    <dbReference type="NCBI Taxonomy" id="1923"/>
    <lineage>
        <taxon>Bacteria</taxon>
        <taxon>Bacillati</taxon>
        <taxon>Actinomycetota</taxon>
        <taxon>Actinomycetes</taxon>
        <taxon>Kitasatosporales</taxon>
        <taxon>Streptomycetaceae</taxon>
        <taxon>Streptomyces</taxon>
        <taxon>Streptomyces phaeochromogenes group</taxon>
    </lineage>
</organism>
<dbReference type="PANTHER" id="PTHR23221:SF7">
    <property type="entry name" value="PHOSPHATIDYLINOSITOL-GLYCAN-SPECIFIC PHOSPHOLIPASE D"/>
    <property type="match status" value="1"/>
</dbReference>